<dbReference type="Proteomes" id="UP000187280">
    <property type="component" value="Unassembled WGS sequence"/>
</dbReference>
<proteinExistence type="predicted"/>
<evidence type="ECO:0000256" key="6">
    <source>
        <dbReference type="ARBA" id="ARBA00023136"/>
    </source>
</evidence>
<protein>
    <submittedName>
        <fullName evidence="8">Threonine/homoserine/homoserine lactone efflux protein</fullName>
    </submittedName>
</protein>
<sequence>MNMTLLGAYMLSIMMLLLTPGPVVALITGTAARYGYRNAFATAFGTNGASLVLIALATLMLKGIVSISPLWLSVLGLAGSVYIGYTAIQSLLTLPRSGTETTQPLQQASRGGFIRGFITGLSNPKDILFFVSFFPQFIAVTQDFSTSILTLCAVWIAFDFSILTLYILTVRKWMPAMHARKIEMISSLFLLAVACCGVIYNVSELAPHRLL</sequence>
<dbReference type="PANTHER" id="PTHR30086:SF20">
    <property type="entry name" value="ARGININE EXPORTER PROTEIN ARGO-RELATED"/>
    <property type="match status" value="1"/>
</dbReference>
<evidence type="ECO:0000256" key="3">
    <source>
        <dbReference type="ARBA" id="ARBA00022692"/>
    </source>
</evidence>
<dbReference type="EMBL" id="FNQS01000006">
    <property type="protein sequence ID" value="SEA62465.1"/>
    <property type="molecule type" value="Genomic_DNA"/>
</dbReference>
<feature type="transmembrane region" description="Helical" evidence="7">
    <location>
        <begin position="148"/>
        <end position="170"/>
    </location>
</feature>
<keyword evidence="2" id="KW-1003">Cell membrane</keyword>
<dbReference type="PANTHER" id="PTHR30086">
    <property type="entry name" value="ARGININE EXPORTER PROTEIN ARGO"/>
    <property type="match status" value="1"/>
</dbReference>
<gene>
    <name evidence="8" type="ORF">SAMN02982996_02069</name>
</gene>
<evidence type="ECO:0000256" key="4">
    <source>
        <dbReference type="ARBA" id="ARBA00022970"/>
    </source>
</evidence>
<organism evidence="8 9">
    <name type="scientific">Lonsdalea quercina</name>
    <dbReference type="NCBI Taxonomy" id="71657"/>
    <lineage>
        <taxon>Bacteria</taxon>
        <taxon>Pseudomonadati</taxon>
        <taxon>Pseudomonadota</taxon>
        <taxon>Gammaproteobacteria</taxon>
        <taxon>Enterobacterales</taxon>
        <taxon>Pectobacteriaceae</taxon>
        <taxon>Lonsdalea</taxon>
    </lineage>
</organism>
<evidence type="ECO:0000256" key="5">
    <source>
        <dbReference type="ARBA" id="ARBA00022989"/>
    </source>
</evidence>
<accession>A0A1H4CPZ0</accession>
<evidence type="ECO:0000313" key="9">
    <source>
        <dbReference type="Proteomes" id="UP000187280"/>
    </source>
</evidence>
<evidence type="ECO:0000256" key="1">
    <source>
        <dbReference type="ARBA" id="ARBA00004651"/>
    </source>
</evidence>
<dbReference type="AlphaFoldDB" id="A0A1H4CPZ0"/>
<dbReference type="GO" id="GO:0015171">
    <property type="term" value="F:amino acid transmembrane transporter activity"/>
    <property type="evidence" value="ECO:0007669"/>
    <property type="project" value="TreeGrafter"/>
</dbReference>
<feature type="transmembrane region" description="Helical" evidence="7">
    <location>
        <begin position="70"/>
        <end position="88"/>
    </location>
</feature>
<dbReference type="GeneID" id="97764940"/>
<dbReference type="RefSeq" id="WP_026743884.1">
    <property type="nucleotide sequence ID" value="NZ_FNQS01000006.1"/>
</dbReference>
<keyword evidence="4" id="KW-0813">Transport</keyword>
<keyword evidence="5 7" id="KW-1133">Transmembrane helix</keyword>
<feature type="transmembrane region" description="Helical" evidence="7">
    <location>
        <begin position="41"/>
        <end position="61"/>
    </location>
</feature>
<reference evidence="8 9" key="1">
    <citation type="submission" date="2016-10" db="EMBL/GenBank/DDBJ databases">
        <authorList>
            <person name="de Groot N.N."/>
        </authorList>
    </citation>
    <scope>NUCLEOTIDE SEQUENCE [LARGE SCALE GENOMIC DNA]</scope>
    <source>
        <strain evidence="8 9">ATCC 29281</strain>
    </source>
</reference>
<keyword evidence="9" id="KW-1185">Reference proteome</keyword>
<dbReference type="STRING" id="71657.SAMN02982996_02069"/>
<evidence type="ECO:0000256" key="7">
    <source>
        <dbReference type="SAM" id="Phobius"/>
    </source>
</evidence>
<dbReference type="GO" id="GO:0005886">
    <property type="term" value="C:plasma membrane"/>
    <property type="evidence" value="ECO:0007669"/>
    <property type="project" value="UniProtKB-SubCell"/>
</dbReference>
<dbReference type="Pfam" id="PF01810">
    <property type="entry name" value="LysE"/>
    <property type="match status" value="1"/>
</dbReference>
<keyword evidence="4" id="KW-0029">Amino-acid transport</keyword>
<keyword evidence="3 7" id="KW-0812">Transmembrane</keyword>
<comment type="subcellular location">
    <subcellularLocation>
        <location evidence="1">Cell membrane</location>
        <topology evidence="1">Multi-pass membrane protein</topology>
    </subcellularLocation>
</comment>
<keyword evidence="6 7" id="KW-0472">Membrane</keyword>
<evidence type="ECO:0000313" key="8">
    <source>
        <dbReference type="EMBL" id="SEA62465.1"/>
    </source>
</evidence>
<name>A0A1H4CPZ0_9GAMM</name>
<feature type="transmembrane region" description="Helical" evidence="7">
    <location>
        <begin position="182"/>
        <end position="202"/>
    </location>
</feature>
<evidence type="ECO:0000256" key="2">
    <source>
        <dbReference type="ARBA" id="ARBA00022475"/>
    </source>
</evidence>
<dbReference type="InterPro" id="IPR001123">
    <property type="entry name" value="LeuE-type"/>
</dbReference>